<dbReference type="InterPro" id="IPR036465">
    <property type="entry name" value="vWFA_dom_sf"/>
</dbReference>
<organism evidence="3 4">
    <name type="scientific">Flavobacterium beibuense</name>
    <dbReference type="NCBI Taxonomy" id="657326"/>
    <lineage>
        <taxon>Bacteria</taxon>
        <taxon>Pseudomonadati</taxon>
        <taxon>Bacteroidota</taxon>
        <taxon>Flavobacteriia</taxon>
        <taxon>Flavobacteriales</taxon>
        <taxon>Flavobacteriaceae</taxon>
        <taxon>Flavobacterium</taxon>
    </lineage>
</organism>
<dbReference type="Gene3D" id="3.40.50.410">
    <property type="entry name" value="von Willebrand factor, type A domain"/>
    <property type="match status" value="1"/>
</dbReference>
<keyword evidence="1 3" id="KW-0812">Transmembrane</keyword>
<keyword evidence="4" id="KW-1185">Reference proteome</keyword>
<reference evidence="3 4" key="1">
    <citation type="submission" date="2014-12" db="EMBL/GenBank/DDBJ databases">
        <title>Genome sequence of Flavobacterium beibuense RSKm HC5.</title>
        <authorList>
            <person name="Kim J.F."/>
            <person name="Song J.Y."/>
            <person name="Kwak M.-J."/>
            <person name="Lee S.-W."/>
        </authorList>
    </citation>
    <scope>NUCLEOTIDE SEQUENCE [LARGE SCALE GENOMIC DNA]</scope>
    <source>
        <strain evidence="3 4">RSKm HC5</strain>
    </source>
</reference>
<dbReference type="Proteomes" id="UP000289775">
    <property type="component" value="Unassembled WGS sequence"/>
</dbReference>
<evidence type="ECO:0000259" key="2">
    <source>
        <dbReference type="Pfam" id="PF07584"/>
    </source>
</evidence>
<gene>
    <name evidence="3" type="ORF">NU09_2055</name>
</gene>
<keyword evidence="1" id="KW-1133">Transmembrane helix</keyword>
<name>A0A444WAW9_9FLAO</name>
<dbReference type="SUPFAM" id="SSF52317">
    <property type="entry name" value="Class I glutamine amidotransferase-like"/>
    <property type="match status" value="1"/>
</dbReference>
<dbReference type="AlphaFoldDB" id="A0A444WAW9"/>
<evidence type="ECO:0000313" key="3">
    <source>
        <dbReference type="EMBL" id="RYJ42956.1"/>
    </source>
</evidence>
<dbReference type="InterPro" id="IPR029062">
    <property type="entry name" value="Class_I_gatase-like"/>
</dbReference>
<sequence length="642" mass="72549">MQFKHPEILYFLFLLVIPVLVHLFQLRRFQKEYFTNVRFLKELNMQTRKSSKIKKWLLLFTRLFLLACLIIAFAQPFFKANDSNNKSNEMVILLDNSFSMQAKGSKGELLKRAVQDILENTPEDQQFSLITTTGAYWDTDVKTIQKELQNTNYSSVPFHPDFLLTKAETKKPNTGKDIVVITDAINLDTKNISSLDSDKPVYFIVPKAENKANVAVDSVYISQTLDNFYEIGVTLKAYGKADNDVSVALYNGKELTAKTLAKFTEASETLTFTIPKKDFHGYVSISDNSLSYDNDYYFSITKPEKSNVLAIGENAKNNFLSRIYTEDDFVFTSSELGAIDYNSLEKQDAIILNELKEIPQALITTLKSFYAKGGNVVIIPATDGSVQNLNSLLSVFGNATIQAATQTERQITKISFSHPLYQTVFEKKIDNFQYPKVNSAYTLSGTALPILSYADQTPFLASVTNRLGNVYIFSAAINKQNSNFQNSPLIVPTFYNMAQNSGKTGIIAITIGENQSLIIDALLSKDEVVTIKNEETDFIPMQQILNNKIKLSFGDYPETAGNYSVVKNNEVLKNVSFNYPRTESNLSLQNENILKDYTKTDSVSTVYNDIKSQRTASELWKWFIIGTLVFLLLELFIQKFVK</sequence>
<comment type="caution">
    <text evidence="3">The sequence shown here is derived from an EMBL/GenBank/DDBJ whole genome shotgun (WGS) entry which is preliminary data.</text>
</comment>
<evidence type="ECO:0000313" key="4">
    <source>
        <dbReference type="Proteomes" id="UP000289775"/>
    </source>
</evidence>
<protein>
    <submittedName>
        <fullName evidence="3">N-terminal double-transmembrane domain-containing protein</fullName>
    </submittedName>
</protein>
<feature type="transmembrane region" description="Helical" evidence="1">
    <location>
        <begin position="6"/>
        <end position="24"/>
    </location>
</feature>
<proteinExistence type="predicted"/>
<feature type="transmembrane region" description="Helical" evidence="1">
    <location>
        <begin position="56"/>
        <end position="78"/>
    </location>
</feature>
<dbReference type="EMBL" id="JUIW01000006">
    <property type="protein sequence ID" value="RYJ42956.1"/>
    <property type="molecule type" value="Genomic_DNA"/>
</dbReference>
<dbReference type="SUPFAM" id="SSF53300">
    <property type="entry name" value="vWA-like"/>
    <property type="match status" value="1"/>
</dbReference>
<dbReference type="OrthoDB" id="9810200at2"/>
<dbReference type="Pfam" id="PF07584">
    <property type="entry name" value="BatA"/>
    <property type="match status" value="1"/>
</dbReference>
<evidence type="ECO:0000256" key="1">
    <source>
        <dbReference type="SAM" id="Phobius"/>
    </source>
</evidence>
<dbReference type="InterPro" id="IPR011933">
    <property type="entry name" value="Double_TM_dom"/>
</dbReference>
<dbReference type="PANTHER" id="PTHR37464">
    <property type="entry name" value="BLL2463 PROTEIN"/>
    <property type="match status" value="1"/>
</dbReference>
<dbReference type="PANTHER" id="PTHR37464:SF1">
    <property type="entry name" value="BLL2463 PROTEIN"/>
    <property type="match status" value="1"/>
</dbReference>
<dbReference type="RefSeq" id="WP_129751175.1">
    <property type="nucleotide sequence ID" value="NZ_JUIW01000006.1"/>
</dbReference>
<keyword evidence="1" id="KW-0472">Membrane</keyword>
<feature type="domain" description="Aerotolerance regulator N-terminal" evidence="2">
    <location>
        <begin position="1"/>
        <end position="76"/>
    </location>
</feature>
<dbReference type="NCBIfam" id="TIGR02226">
    <property type="entry name" value="two_anch"/>
    <property type="match status" value="1"/>
</dbReference>
<accession>A0A444WAW9</accession>
<dbReference type="InterPro" id="IPR024163">
    <property type="entry name" value="Aerotolerance_reg_N"/>
</dbReference>